<keyword evidence="5 12" id="KW-0498">Mitosis</keyword>
<accession>A0A433TX27</accession>
<evidence type="ECO:0000256" key="13">
    <source>
        <dbReference type="SAM" id="Coils"/>
    </source>
</evidence>
<evidence type="ECO:0000256" key="3">
    <source>
        <dbReference type="ARBA" id="ARBA00022454"/>
    </source>
</evidence>
<reference evidence="14 15" key="1">
    <citation type="submission" date="2019-01" db="EMBL/GenBank/DDBJ databases">
        <title>A draft genome assembly of the solar-powered sea slug Elysia chlorotica.</title>
        <authorList>
            <person name="Cai H."/>
            <person name="Li Q."/>
            <person name="Fang X."/>
            <person name="Li J."/>
            <person name="Curtis N.E."/>
            <person name="Altenburger A."/>
            <person name="Shibata T."/>
            <person name="Feng M."/>
            <person name="Maeda T."/>
            <person name="Schwartz J.A."/>
            <person name="Shigenobu S."/>
            <person name="Lundholm N."/>
            <person name="Nishiyama T."/>
            <person name="Yang H."/>
            <person name="Hasebe M."/>
            <person name="Li S."/>
            <person name="Pierce S.K."/>
            <person name="Wang J."/>
        </authorList>
    </citation>
    <scope>NUCLEOTIDE SEQUENCE [LARGE SCALE GENOMIC DNA]</scope>
    <source>
        <strain evidence="14">EC2010</strain>
        <tissue evidence="14">Whole organism of an adult</tissue>
    </source>
</reference>
<evidence type="ECO:0000256" key="6">
    <source>
        <dbReference type="ARBA" id="ARBA00022838"/>
    </source>
</evidence>
<dbReference type="OrthoDB" id="6432863at2759"/>
<evidence type="ECO:0000256" key="12">
    <source>
        <dbReference type="RuleBase" id="RU368011"/>
    </source>
</evidence>
<evidence type="ECO:0000256" key="11">
    <source>
        <dbReference type="ARBA" id="ARBA00045419"/>
    </source>
</evidence>
<keyword evidence="6 12" id="KW-0995">Kinetochore</keyword>
<evidence type="ECO:0000313" key="15">
    <source>
        <dbReference type="Proteomes" id="UP000271974"/>
    </source>
</evidence>
<keyword evidence="4 12" id="KW-0132">Cell division</keyword>
<keyword evidence="8 12" id="KW-0539">Nucleus</keyword>
<dbReference type="Proteomes" id="UP000271974">
    <property type="component" value="Unassembled WGS sequence"/>
</dbReference>
<name>A0A433TX27_ELYCH</name>
<evidence type="ECO:0000256" key="8">
    <source>
        <dbReference type="ARBA" id="ARBA00023242"/>
    </source>
</evidence>
<evidence type="ECO:0000256" key="5">
    <source>
        <dbReference type="ARBA" id="ARBA00022776"/>
    </source>
</evidence>
<dbReference type="GO" id="GO:0031262">
    <property type="term" value="C:Ndc80 complex"/>
    <property type="evidence" value="ECO:0007669"/>
    <property type="project" value="TreeGrafter"/>
</dbReference>
<dbReference type="Pfam" id="PF08286">
    <property type="entry name" value="Spc24"/>
    <property type="match status" value="1"/>
</dbReference>
<dbReference type="EMBL" id="RQTK01000149">
    <property type="protein sequence ID" value="RUS86154.1"/>
    <property type="molecule type" value="Genomic_DNA"/>
</dbReference>
<keyword evidence="3 12" id="KW-0158">Chromosome</keyword>
<dbReference type="GO" id="GO:0051301">
    <property type="term" value="P:cell division"/>
    <property type="evidence" value="ECO:0007669"/>
    <property type="project" value="UniProtKB-UniRule"/>
</dbReference>
<dbReference type="AlphaFoldDB" id="A0A433TX27"/>
<dbReference type="Gene3D" id="3.30.160.570">
    <property type="entry name" value="Ncd80 complex, Spc24 subunit"/>
    <property type="match status" value="1"/>
</dbReference>
<comment type="subcellular location">
    <subcellularLocation>
        <location evidence="12">Nucleus</location>
    </subcellularLocation>
    <subcellularLocation>
        <location evidence="12">Chromosome</location>
        <location evidence="12">Centromere</location>
        <location evidence="12">Kinetochore</location>
    </subcellularLocation>
</comment>
<evidence type="ECO:0000256" key="10">
    <source>
        <dbReference type="ARBA" id="ARBA00023328"/>
    </source>
</evidence>
<dbReference type="InterPro" id="IPR013252">
    <property type="entry name" value="Ndc80_Spc24"/>
</dbReference>
<dbReference type="GO" id="GO:0008017">
    <property type="term" value="F:microtubule binding"/>
    <property type="evidence" value="ECO:0007669"/>
    <property type="project" value="TreeGrafter"/>
</dbReference>
<comment type="function">
    <text evidence="11">Acts as a component of the essential kinetochore-associated NDC80 complex, which is required for chromosome segregation and spindle checkpoint activity. Required for kinetochore integrity and the organization of stable microtubule binding sites in the outer plate of the kinetochore. The NDC80 complex synergistically enhances the affinity of the SKA1 complex for microtubules and may allow the NDC80 complex to track depolymerizing microtubules.</text>
</comment>
<evidence type="ECO:0000313" key="14">
    <source>
        <dbReference type="EMBL" id="RUS86154.1"/>
    </source>
</evidence>
<keyword evidence="9 12" id="KW-0131">Cell cycle</keyword>
<comment type="similarity">
    <text evidence="1 12">Belongs to the SPC24 family.</text>
</comment>
<comment type="caution">
    <text evidence="14">The sequence shown here is derived from an EMBL/GenBank/DDBJ whole genome shotgun (WGS) entry which is preliminary data.</text>
</comment>
<evidence type="ECO:0000256" key="9">
    <source>
        <dbReference type="ARBA" id="ARBA00023306"/>
    </source>
</evidence>
<feature type="coiled-coil region" evidence="13">
    <location>
        <begin position="23"/>
        <end position="107"/>
    </location>
</feature>
<keyword evidence="15" id="KW-1185">Reference proteome</keyword>
<dbReference type="PANTHER" id="PTHR22142:SF2">
    <property type="entry name" value="KINETOCHORE PROTEIN SPC24"/>
    <property type="match status" value="1"/>
</dbReference>
<comment type="subunit">
    <text evidence="12">Component of the NDC80 complex.</text>
</comment>
<evidence type="ECO:0000256" key="7">
    <source>
        <dbReference type="ARBA" id="ARBA00023054"/>
    </source>
</evidence>
<sequence>MEQANFNFDNILSGISNIFKEINEKAVLAKEKHDERLQILKNDTKALEKLLGSLSEQGGKEVSSDMQKVEEELSYLDQEYKKLTSSGESLRQQVDLAKQTVEKLGEERKQKSLTAHPRARFSVNVYRDMSKVNWHEEHEPNKLKGFVRSKAGLRTFCFDREKQSSFFIANSLWEMGEDELAEQRTKAGSKN</sequence>
<evidence type="ECO:0000256" key="1">
    <source>
        <dbReference type="ARBA" id="ARBA00007804"/>
    </source>
</evidence>
<dbReference type="PANTHER" id="PTHR22142">
    <property type="match status" value="1"/>
</dbReference>
<evidence type="ECO:0000256" key="2">
    <source>
        <dbReference type="ARBA" id="ARBA00013690"/>
    </source>
</evidence>
<dbReference type="STRING" id="188477.A0A433TX27"/>
<gene>
    <name evidence="14" type="ORF">EGW08_006102</name>
</gene>
<evidence type="ECO:0000256" key="4">
    <source>
        <dbReference type="ARBA" id="ARBA00022618"/>
    </source>
</evidence>
<dbReference type="GO" id="GO:0005634">
    <property type="term" value="C:nucleus"/>
    <property type="evidence" value="ECO:0007669"/>
    <property type="project" value="UniProtKB-SubCell"/>
</dbReference>
<dbReference type="GO" id="GO:0007059">
    <property type="term" value="P:chromosome segregation"/>
    <property type="evidence" value="ECO:0007669"/>
    <property type="project" value="TreeGrafter"/>
</dbReference>
<organism evidence="14 15">
    <name type="scientific">Elysia chlorotica</name>
    <name type="common">Eastern emerald elysia</name>
    <name type="synonym">Sea slug</name>
    <dbReference type="NCBI Taxonomy" id="188477"/>
    <lineage>
        <taxon>Eukaryota</taxon>
        <taxon>Metazoa</taxon>
        <taxon>Spiralia</taxon>
        <taxon>Lophotrochozoa</taxon>
        <taxon>Mollusca</taxon>
        <taxon>Gastropoda</taxon>
        <taxon>Heterobranchia</taxon>
        <taxon>Euthyneura</taxon>
        <taxon>Panpulmonata</taxon>
        <taxon>Sacoglossa</taxon>
        <taxon>Placobranchoidea</taxon>
        <taxon>Plakobranchidae</taxon>
        <taxon>Elysia</taxon>
    </lineage>
</organism>
<keyword evidence="7 13" id="KW-0175">Coiled coil</keyword>
<keyword evidence="10 12" id="KW-0137">Centromere</keyword>
<proteinExistence type="inferred from homology"/>
<protein>
    <recommendedName>
        <fullName evidence="2 12">Kinetochore protein Spc24</fullName>
    </recommendedName>
</protein>